<organism evidence="1 2">
    <name type="scientific">Virgisporangium aurantiacum</name>
    <dbReference type="NCBI Taxonomy" id="175570"/>
    <lineage>
        <taxon>Bacteria</taxon>
        <taxon>Bacillati</taxon>
        <taxon>Actinomycetota</taxon>
        <taxon>Actinomycetes</taxon>
        <taxon>Micromonosporales</taxon>
        <taxon>Micromonosporaceae</taxon>
        <taxon>Virgisporangium</taxon>
    </lineage>
</organism>
<name>A0A8J4E807_9ACTN</name>
<gene>
    <name evidence="1" type="ORF">Vau01_098380</name>
</gene>
<evidence type="ECO:0000313" key="1">
    <source>
        <dbReference type="EMBL" id="GIJ62322.1"/>
    </source>
</evidence>
<accession>A0A8J4E807</accession>
<proteinExistence type="predicted"/>
<reference evidence="1" key="1">
    <citation type="submission" date="2021-01" db="EMBL/GenBank/DDBJ databases">
        <title>Whole genome shotgun sequence of Virgisporangium aurantiacum NBRC 16421.</title>
        <authorList>
            <person name="Komaki H."/>
            <person name="Tamura T."/>
        </authorList>
    </citation>
    <scope>NUCLEOTIDE SEQUENCE</scope>
    <source>
        <strain evidence="1">NBRC 16421</strain>
    </source>
</reference>
<sequence>MASPYPGSDGYLRAVEHTRRYRYVGPAEVYGRAIAADAVEVDTPASLDRWLAARDRGDLAEPFTFVVVLDGVLRLAPRRSEHVALASGESVLAAGEMAFGVTGTGWRVTEVTNQSTGYCPDPDCWPAVAEALDRVGLPHPDGFTNQIIFRRCPTCGERNIVRDDDFTCALCDSVLPARWNFMSD</sequence>
<comment type="caution">
    <text evidence="1">The sequence shown here is derived from an EMBL/GenBank/DDBJ whole genome shotgun (WGS) entry which is preliminary data.</text>
</comment>
<protein>
    <submittedName>
        <fullName evidence="1">Uncharacterized protein</fullName>
    </submittedName>
</protein>
<dbReference type="EMBL" id="BOPG01000077">
    <property type="protein sequence ID" value="GIJ62322.1"/>
    <property type="molecule type" value="Genomic_DNA"/>
</dbReference>
<dbReference type="Proteomes" id="UP000612585">
    <property type="component" value="Unassembled WGS sequence"/>
</dbReference>
<dbReference type="AlphaFoldDB" id="A0A8J4E807"/>
<evidence type="ECO:0000313" key="2">
    <source>
        <dbReference type="Proteomes" id="UP000612585"/>
    </source>
</evidence>
<keyword evidence="2" id="KW-1185">Reference proteome</keyword>